<feature type="compositionally biased region" description="Polar residues" evidence="1">
    <location>
        <begin position="1"/>
        <end position="10"/>
    </location>
</feature>
<evidence type="ECO:0000313" key="4">
    <source>
        <dbReference type="Proteomes" id="UP000197277"/>
    </source>
</evidence>
<dbReference type="Pfam" id="PF12957">
    <property type="entry name" value="DUF3846"/>
    <property type="match status" value="1"/>
</dbReference>
<comment type="caution">
    <text evidence="3">The sequence shown here is derived from an EMBL/GenBank/DDBJ whole genome shotgun (WGS) entry which is preliminary data.</text>
</comment>
<dbReference type="OrthoDB" id="883052at2"/>
<keyword evidence="4" id="KW-1185">Reference proteome</keyword>
<gene>
    <name evidence="3" type="ORF">CDA63_01490</name>
</gene>
<dbReference type="AlphaFoldDB" id="A0A246FTG0"/>
<evidence type="ECO:0000256" key="1">
    <source>
        <dbReference type="SAM" id="MobiDB-lite"/>
    </source>
</evidence>
<evidence type="ECO:0000259" key="2">
    <source>
        <dbReference type="Pfam" id="PF12957"/>
    </source>
</evidence>
<proteinExistence type="predicted"/>
<accession>A0A246FTG0</accession>
<protein>
    <recommendedName>
        <fullName evidence="2">DUF3846 domain-containing protein</fullName>
    </recommendedName>
</protein>
<name>A0A246FTG0_9BACT</name>
<reference evidence="3 4" key="1">
    <citation type="submission" date="2017-06" db="EMBL/GenBank/DDBJ databases">
        <title>Hymenobacter amundsenii sp. nov. isolated from regoliths in Antarctica.</title>
        <authorList>
            <person name="Sedlacek I."/>
            <person name="Kralova S."/>
            <person name="Pantucek R."/>
            <person name="Svec P."/>
            <person name="Holochova P."/>
            <person name="Stankova E."/>
            <person name="Vrbovska V."/>
            <person name="Busse H.-J."/>
        </authorList>
    </citation>
    <scope>NUCLEOTIDE SEQUENCE [LARGE SCALE GENOMIC DNA]</scope>
    <source>
        <strain evidence="3 4">CCM 8682</strain>
    </source>
</reference>
<feature type="region of interest" description="Disordered" evidence="1">
    <location>
        <begin position="1"/>
        <end position="29"/>
    </location>
</feature>
<feature type="domain" description="DUF3846" evidence="2">
    <location>
        <begin position="16"/>
        <end position="104"/>
    </location>
</feature>
<dbReference type="Proteomes" id="UP000197277">
    <property type="component" value="Unassembled WGS sequence"/>
</dbReference>
<dbReference type="EMBL" id="NIRR01000001">
    <property type="protein sequence ID" value="OWP65054.1"/>
    <property type="molecule type" value="Genomic_DNA"/>
</dbReference>
<sequence>MSKTATTYQGTPPGYLLDPASAQPQPVSPANGRSFKLAELYQLLDCQTVDVVRVTEELILIIDDEGKFRNPAYLNLLATHVWHQHQPAARGVDCIVGRAILCHDKQFR</sequence>
<dbReference type="InterPro" id="IPR024559">
    <property type="entry name" value="DUF3846"/>
</dbReference>
<organism evidence="3 4">
    <name type="scientific">Hymenobacter amundsenii</name>
    <dbReference type="NCBI Taxonomy" id="2006685"/>
    <lineage>
        <taxon>Bacteria</taxon>
        <taxon>Pseudomonadati</taxon>
        <taxon>Bacteroidota</taxon>
        <taxon>Cytophagia</taxon>
        <taxon>Cytophagales</taxon>
        <taxon>Hymenobacteraceae</taxon>
        <taxon>Hymenobacter</taxon>
    </lineage>
</organism>
<evidence type="ECO:0000313" key="3">
    <source>
        <dbReference type="EMBL" id="OWP65054.1"/>
    </source>
</evidence>
<dbReference type="RefSeq" id="WP_088462665.1">
    <property type="nucleotide sequence ID" value="NZ_NIRR01000001.1"/>
</dbReference>
<feature type="compositionally biased region" description="Low complexity" evidence="1">
    <location>
        <begin position="19"/>
        <end position="29"/>
    </location>
</feature>